<reference evidence="6 7" key="1">
    <citation type="journal article" date="2009" name="Stand. Genomic Sci.">
        <title>Complete genome sequence of Catenulispora acidiphila type strain (ID 139908).</title>
        <authorList>
            <person name="Copeland A."/>
            <person name="Lapidus A."/>
            <person name="Glavina Del Rio T."/>
            <person name="Nolan M."/>
            <person name="Lucas S."/>
            <person name="Chen F."/>
            <person name="Tice H."/>
            <person name="Cheng J.F."/>
            <person name="Bruce D."/>
            <person name="Goodwin L."/>
            <person name="Pitluck S."/>
            <person name="Mikhailova N."/>
            <person name="Pati A."/>
            <person name="Ivanova N."/>
            <person name="Mavromatis K."/>
            <person name="Chen A."/>
            <person name="Palaniappan K."/>
            <person name="Chain P."/>
            <person name="Land M."/>
            <person name="Hauser L."/>
            <person name="Chang Y.J."/>
            <person name="Jeffries C.D."/>
            <person name="Chertkov O."/>
            <person name="Brettin T."/>
            <person name="Detter J.C."/>
            <person name="Han C."/>
            <person name="Ali Z."/>
            <person name="Tindall B.J."/>
            <person name="Goker M."/>
            <person name="Bristow J."/>
            <person name="Eisen J.A."/>
            <person name="Markowitz V."/>
            <person name="Hugenholtz P."/>
            <person name="Kyrpides N.C."/>
            <person name="Klenk H.P."/>
        </authorList>
    </citation>
    <scope>NUCLEOTIDE SEQUENCE [LARGE SCALE GENOMIC DNA]</scope>
    <source>
        <strain evidence="7">DSM 44928 / JCM 14897 / NBRC 102108 / NRRL B-24433 / ID139908</strain>
    </source>
</reference>
<sequence>MARTVGSNATDTRRRILDSATEVFAEHGYSGASMRDIAERLGITKAGLYYHFASKEELLDGLIRPVLQKMRDFADAAEAGHYPTRQFLREFLDLIIDGVPALQPLFMDPGARAAIKERYDPMDLGRRIEAALTDGADPDRALRVQFVLGGIRSLVIGHKFRAHGEAYGPHGHPAAAGPATLTDAEREVIVDAALAGLGEGGLA</sequence>
<dbReference type="Pfam" id="PF00440">
    <property type="entry name" value="TetR_N"/>
    <property type="match status" value="1"/>
</dbReference>
<dbReference type="STRING" id="479433.Caci_6560"/>
<dbReference type="RefSeq" id="WP_015795135.1">
    <property type="nucleotide sequence ID" value="NC_013131.1"/>
</dbReference>
<dbReference type="KEGG" id="cai:Caci_6560"/>
<dbReference type="AlphaFoldDB" id="C7PYB6"/>
<dbReference type="EMBL" id="CP001700">
    <property type="protein sequence ID" value="ACU75406.1"/>
    <property type="molecule type" value="Genomic_DNA"/>
</dbReference>
<gene>
    <name evidence="6" type="ordered locus">Caci_6560</name>
</gene>
<dbReference type="InterPro" id="IPR050109">
    <property type="entry name" value="HTH-type_TetR-like_transc_reg"/>
</dbReference>
<keyword evidence="1" id="KW-0805">Transcription regulation</keyword>
<dbReference type="Proteomes" id="UP000000851">
    <property type="component" value="Chromosome"/>
</dbReference>
<dbReference type="FunFam" id="1.10.10.60:FF:000141">
    <property type="entry name" value="TetR family transcriptional regulator"/>
    <property type="match status" value="1"/>
</dbReference>
<feature type="domain" description="HTH tetR-type" evidence="5">
    <location>
        <begin position="10"/>
        <end position="70"/>
    </location>
</feature>
<evidence type="ECO:0000256" key="3">
    <source>
        <dbReference type="ARBA" id="ARBA00023163"/>
    </source>
</evidence>
<feature type="DNA-binding region" description="H-T-H motif" evidence="4">
    <location>
        <begin position="33"/>
        <end position="52"/>
    </location>
</feature>
<dbReference type="SUPFAM" id="SSF46689">
    <property type="entry name" value="Homeodomain-like"/>
    <property type="match status" value="1"/>
</dbReference>
<dbReference type="InterPro" id="IPR009057">
    <property type="entry name" value="Homeodomain-like_sf"/>
</dbReference>
<evidence type="ECO:0000313" key="6">
    <source>
        <dbReference type="EMBL" id="ACU75406.1"/>
    </source>
</evidence>
<dbReference type="GO" id="GO:0000976">
    <property type="term" value="F:transcription cis-regulatory region binding"/>
    <property type="evidence" value="ECO:0007669"/>
    <property type="project" value="TreeGrafter"/>
</dbReference>
<dbReference type="InterPro" id="IPR023772">
    <property type="entry name" value="DNA-bd_HTH_TetR-type_CS"/>
</dbReference>
<evidence type="ECO:0000259" key="5">
    <source>
        <dbReference type="PROSITE" id="PS50977"/>
    </source>
</evidence>
<dbReference type="Gene3D" id="1.10.357.10">
    <property type="entry name" value="Tetracycline Repressor, domain 2"/>
    <property type="match status" value="1"/>
</dbReference>
<dbReference type="HOGENOM" id="CLU_083278_1_0_11"/>
<proteinExistence type="predicted"/>
<dbReference type="PRINTS" id="PR00455">
    <property type="entry name" value="HTHTETR"/>
</dbReference>
<dbReference type="GO" id="GO:0003700">
    <property type="term" value="F:DNA-binding transcription factor activity"/>
    <property type="evidence" value="ECO:0007669"/>
    <property type="project" value="TreeGrafter"/>
</dbReference>
<dbReference type="InParanoid" id="C7PYB6"/>
<accession>C7PYB6</accession>
<keyword evidence="2 4" id="KW-0238">DNA-binding</keyword>
<evidence type="ECO:0000256" key="4">
    <source>
        <dbReference type="PROSITE-ProRule" id="PRU00335"/>
    </source>
</evidence>
<dbReference type="eggNOG" id="COG1309">
    <property type="taxonomic scope" value="Bacteria"/>
</dbReference>
<keyword evidence="3" id="KW-0804">Transcription</keyword>
<name>C7PYB6_CATAD</name>
<keyword evidence="7" id="KW-1185">Reference proteome</keyword>
<dbReference type="PROSITE" id="PS50977">
    <property type="entry name" value="HTH_TETR_2"/>
    <property type="match status" value="1"/>
</dbReference>
<dbReference type="PANTHER" id="PTHR30055">
    <property type="entry name" value="HTH-TYPE TRANSCRIPTIONAL REGULATOR RUTR"/>
    <property type="match status" value="1"/>
</dbReference>
<dbReference type="PANTHER" id="PTHR30055:SF234">
    <property type="entry name" value="HTH-TYPE TRANSCRIPTIONAL REGULATOR BETI"/>
    <property type="match status" value="1"/>
</dbReference>
<organism evidence="6 7">
    <name type="scientific">Catenulispora acidiphila (strain DSM 44928 / JCM 14897 / NBRC 102108 / NRRL B-24433 / ID139908)</name>
    <dbReference type="NCBI Taxonomy" id="479433"/>
    <lineage>
        <taxon>Bacteria</taxon>
        <taxon>Bacillati</taxon>
        <taxon>Actinomycetota</taxon>
        <taxon>Actinomycetes</taxon>
        <taxon>Catenulisporales</taxon>
        <taxon>Catenulisporaceae</taxon>
        <taxon>Catenulispora</taxon>
    </lineage>
</organism>
<evidence type="ECO:0000256" key="2">
    <source>
        <dbReference type="ARBA" id="ARBA00023125"/>
    </source>
</evidence>
<dbReference type="OrthoDB" id="3186364at2"/>
<dbReference type="GO" id="GO:0045892">
    <property type="term" value="P:negative regulation of DNA-templated transcription"/>
    <property type="evidence" value="ECO:0007669"/>
    <property type="project" value="UniProtKB-ARBA"/>
</dbReference>
<dbReference type="PROSITE" id="PS01081">
    <property type="entry name" value="HTH_TETR_1"/>
    <property type="match status" value="1"/>
</dbReference>
<evidence type="ECO:0000313" key="7">
    <source>
        <dbReference type="Proteomes" id="UP000000851"/>
    </source>
</evidence>
<dbReference type="InterPro" id="IPR001647">
    <property type="entry name" value="HTH_TetR"/>
</dbReference>
<evidence type="ECO:0000256" key="1">
    <source>
        <dbReference type="ARBA" id="ARBA00023015"/>
    </source>
</evidence>
<protein>
    <submittedName>
        <fullName evidence="6">Transcriptional regulator, TetR family</fullName>
    </submittedName>
</protein>